<dbReference type="EMBL" id="CAFBPX010000147">
    <property type="protein sequence ID" value="CAB5035802.1"/>
    <property type="molecule type" value="Genomic_DNA"/>
</dbReference>
<dbReference type="PANTHER" id="PTHR43785:SF14">
    <property type="entry name" value="GLUTAMINE SYNTHETASE"/>
    <property type="match status" value="1"/>
</dbReference>
<dbReference type="InterPro" id="IPR014746">
    <property type="entry name" value="Gln_synth/guanido_kin_cat_dom"/>
</dbReference>
<dbReference type="Gene3D" id="3.30.590.10">
    <property type="entry name" value="Glutamine synthetase/guanido kinase, catalytic domain"/>
    <property type="match status" value="1"/>
</dbReference>
<name>A0A6J5ZJR6_9ZZZZ</name>
<keyword evidence="1" id="KW-0436">Ligase</keyword>
<organism evidence="3">
    <name type="scientific">freshwater metagenome</name>
    <dbReference type="NCBI Taxonomy" id="449393"/>
    <lineage>
        <taxon>unclassified sequences</taxon>
        <taxon>metagenomes</taxon>
        <taxon>ecological metagenomes</taxon>
    </lineage>
</organism>
<dbReference type="SUPFAM" id="SSF55931">
    <property type="entry name" value="Glutamine synthetase/guanido kinase"/>
    <property type="match status" value="1"/>
</dbReference>
<dbReference type="InterPro" id="IPR036651">
    <property type="entry name" value="Gln_synt_N_sf"/>
</dbReference>
<accession>A0A6J5ZJR6</accession>
<dbReference type="SMART" id="SM01230">
    <property type="entry name" value="Gln-synt_C"/>
    <property type="match status" value="1"/>
</dbReference>
<dbReference type="Gene3D" id="3.10.20.70">
    <property type="entry name" value="Glutamine synthetase, N-terminal domain"/>
    <property type="match status" value="1"/>
</dbReference>
<evidence type="ECO:0000313" key="3">
    <source>
        <dbReference type="EMBL" id="CAB4341586.1"/>
    </source>
</evidence>
<feature type="domain" description="GS catalytic" evidence="2">
    <location>
        <begin position="107"/>
        <end position="454"/>
    </location>
</feature>
<gene>
    <name evidence="3" type="ORF">UFOPK3522_00641</name>
    <name evidence="4" type="ORF">UFOPK4175_00848</name>
</gene>
<dbReference type="SUPFAM" id="SSF54368">
    <property type="entry name" value="Glutamine synthetase, N-terminal domain"/>
    <property type="match status" value="1"/>
</dbReference>
<protein>
    <submittedName>
        <fullName evidence="3">Unannotated protein</fullName>
    </submittedName>
</protein>
<dbReference type="PROSITE" id="PS51987">
    <property type="entry name" value="GS_CATALYTIC"/>
    <property type="match status" value="1"/>
</dbReference>
<evidence type="ECO:0000256" key="1">
    <source>
        <dbReference type="ARBA" id="ARBA00022598"/>
    </source>
</evidence>
<reference evidence="3" key="1">
    <citation type="submission" date="2020-05" db="EMBL/GenBank/DDBJ databases">
        <authorList>
            <person name="Chiriac C."/>
            <person name="Salcher M."/>
            <person name="Ghai R."/>
            <person name="Kavagutti S V."/>
        </authorList>
    </citation>
    <scope>NUCLEOTIDE SEQUENCE</scope>
</reference>
<evidence type="ECO:0000313" key="4">
    <source>
        <dbReference type="EMBL" id="CAB5035802.1"/>
    </source>
</evidence>
<dbReference type="InterPro" id="IPR008146">
    <property type="entry name" value="Gln_synth_cat_dom"/>
</dbReference>
<dbReference type="AlphaFoldDB" id="A0A6J5ZJR6"/>
<dbReference type="GO" id="GO:0006542">
    <property type="term" value="P:glutamine biosynthetic process"/>
    <property type="evidence" value="ECO:0007669"/>
    <property type="project" value="InterPro"/>
</dbReference>
<sequence>MGASVNLDELRKTLGDQGVEFLFGAYVDMFGVPKSKCVPLAFIDEMAAGSERYTVGALEGMGDLGPNEDECCGIPELESAVVLPWDKRFAIAPTDLSFDGEPYSHDSRYVLKRQLERAAAAGFSAQAGIEPEVYVLREGDNGEVLPWITDDLLNAPTRGYDIEATIAADQFLLPMVEYMNELGWNVYSFDHEGGDGQYEFAFTHCGALEMADRMVIFKLMAKHVARQLGGFATFMPKPFDSSFGSGAHVNMSLVEADSGKNIFASDNGDGTVSYLPAAYQFTAGLLKHAGAITALACSTVNSYKRLLPVGLMNEISWAPVFQAYGDNNRTLMCRLPTNRPCVELRTADSASNPYLVMAMMLAAGLDGIENELDPGKPVNADTYKMSDDELTAAGVHRLPRDLGEATNAFEASELAREVLGDEFHATFIQKKREEWLEYNTVVGAWERDMYLRLW</sequence>
<proteinExistence type="predicted"/>
<dbReference type="GO" id="GO:0004356">
    <property type="term" value="F:glutamine synthetase activity"/>
    <property type="evidence" value="ECO:0007669"/>
    <property type="project" value="InterPro"/>
</dbReference>
<dbReference type="Pfam" id="PF00120">
    <property type="entry name" value="Gln-synt_C"/>
    <property type="match status" value="1"/>
</dbReference>
<dbReference type="PANTHER" id="PTHR43785">
    <property type="entry name" value="GAMMA-GLUTAMYLPUTRESCINE SYNTHETASE"/>
    <property type="match status" value="1"/>
</dbReference>
<evidence type="ECO:0000259" key="2">
    <source>
        <dbReference type="PROSITE" id="PS51987"/>
    </source>
</evidence>
<dbReference type="EMBL" id="CAESAO010000040">
    <property type="protein sequence ID" value="CAB4341586.1"/>
    <property type="molecule type" value="Genomic_DNA"/>
</dbReference>